<protein>
    <recommendedName>
        <fullName evidence="2">histidine kinase</fullName>
        <ecNumber evidence="2">2.7.13.3</ecNumber>
    </recommendedName>
</protein>
<proteinExistence type="predicted"/>
<dbReference type="GO" id="GO:0005524">
    <property type="term" value="F:ATP binding"/>
    <property type="evidence" value="ECO:0007669"/>
    <property type="project" value="UniProtKB-KW"/>
</dbReference>
<dbReference type="Proteomes" id="UP000654257">
    <property type="component" value="Unassembled WGS sequence"/>
</dbReference>
<dbReference type="CDD" id="cd16917">
    <property type="entry name" value="HATPase_UhpB-NarQ-NarX-like"/>
    <property type="match status" value="1"/>
</dbReference>
<dbReference type="Gene3D" id="1.20.5.1930">
    <property type="match status" value="1"/>
</dbReference>
<evidence type="ECO:0000256" key="6">
    <source>
        <dbReference type="ARBA" id="ARBA00022777"/>
    </source>
</evidence>
<evidence type="ECO:0000256" key="1">
    <source>
        <dbReference type="ARBA" id="ARBA00000085"/>
    </source>
</evidence>
<dbReference type="PANTHER" id="PTHR24421:SF10">
    <property type="entry name" value="NITRATE_NITRITE SENSOR PROTEIN NARQ"/>
    <property type="match status" value="1"/>
</dbReference>
<reference evidence="11" key="1">
    <citation type="journal article" date="2014" name="Int. J. Syst. Evol. Microbiol.">
        <title>Complete genome sequence of Corynebacterium casei LMG S-19264T (=DSM 44701T), isolated from a smear-ripened cheese.</title>
        <authorList>
            <consortium name="US DOE Joint Genome Institute (JGI-PGF)"/>
            <person name="Walter F."/>
            <person name="Albersmeier A."/>
            <person name="Kalinowski J."/>
            <person name="Ruckert C."/>
        </authorList>
    </citation>
    <scope>NUCLEOTIDE SEQUENCE</scope>
    <source>
        <strain evidence="11">CCM 7905</strain>
    </source>
</reference>
<dbReference type="InterPro" id="IPR050482">
    <property type="entry name" value="Sensor_HK_TwoCompSys"/>
</dbReference>
<feature type="transmembrane region" description="Helical" evidence="9">
    <location>
        <begin position="186"/>
        <end position="208"/>
    </location>
</feature>
<dbReference type="GO" id="GO:0046983">
    <property type="term" value="F:protein dimerization activity"/>
    <property type="evidence" value="ECO:0007669"/>
    <property type="project" value="InterPro"/>
</dbReference>
<comment type="catalytic activity">
    <reaction evidence="1">
        <text>ATP + protein L-histidine = ADP + protein N-phospho-L-histidine.</text>
        <dbReference type="EC" id="2.7.13.3"/>
    </reaction>
</comment>
<sequence>MTPRNRRQEAQRIVEPVALVPTFGRSVRTIRLSVSGRKLGPMTTTAAKVRRRAATTAIVAFCLFCTFMTAGLAGFSGSPPWSVAVGSVLNFAAGVALIWRRQKPWLVLAVSVAGPLLFPTDGTAALFALFAVTAVARGWRLVGATVVVFFACSASLSYDAYRRRDYSVLTIGIRVDKTGPAPEWNLPLWVPCMVALGLVLIVLGIAYFRRTKTDLDNAVRSRDHVTAQSAKLREEMLLTEERARIARDMHDTLAAGLSRISLLAGGMQVNSGDGPAKVSNTASLIRSTAHDSLDELKRIIGVLRGSDTGGIDSGRRSIAGIGDLVDSARTTGMRVRYVQDVAPGDVGPLTSHVAYRVVQESLTNAHKHSPSSPVQVSVGGSDASGLTIEVRNHLAGTVSSTPGAGHGLGGLTEQVGSAGGHLTSGAAQGGFVVTAWLPWYS</sequence>
<keyword evidence="9" id="KW-1133">Transmembrane helix</keyword>
<evidence type="ECO:0000256" key="7">
    <source>
        <dbReference type="ARBA" id="ARBA00022840"/>
    </source>
</evidence>
<dbReference type="Gene3D" id="3.30.565.10">
    <property type="entry name" value="Histidine kinase-like ATPase, C-terminal domain"/>
    <property type="match status" value="1"/>
</dbReference>
<feature type="transmembrane region" description="Helical" evidence="9">
    <location>
        <begin position="53"/>
        <end position="75"/>
    </location>
</feature>
<feature type="transmembrane region" description="Helical" evidence="9">
    <location>
        <begin position="106"/>
        <end position="132"/>
    </location>
</feature>
<keyword evidence="3" id="KW-0597">Phosphoprotein</keyword>
<dbReference type="InterPro" id="IPR036890">
    <property type="entry name" value="HATPase_C_sf"/>
</dbReference>
<dbReference type="GO" id="GO:0016020">
    <property type="term" value="C:membrane"/>
    <property type="evidence" value="ECO:0007669"/>
    <property type="project" value="InterPro"/>
</dbReference>
<dbReference type="AlphaFoldDB" id="A0A917CWH1"/>
<reference evidence="11" key="2">
    <citation type="submission" date="2020-09" db="EMBL/GenBank/DDBJ databases">
        <authorList>
            <person name="Sun Q."/>
            <person name="Sedlacek I."/>
        </authorList>
    </citation>
    <scope>NUCLEOTIDE SEQUENCE</scope>
    <source>
        <strain evidence="11">CCM 7905</strain>
    </source>
</reference>
<keyword evidence="9" id="KW-0812">Transmembrane</keyword>
<keyword evidence="7" id="KW-0067">ATP-binding</keyword>
<evidence type="ECO:0000256" key="4">
    <source>
        <dbReference type="ARBA" id="ARBA00022679"/>
    </source>
</evidence>
<evidence type="ECO:0000256" key="8">
    <source>
        <dbReference type="ARBA" id="ARBA00023012"/>
    </source>
</evidence>
<dbReference type="PANTHER" id="PTHR24421">
    <property type="entry name" value="NITRATE/NITRITE SENSOR PROTEIN NARX-RELATED"/>
    <property type="match status" value="1"/>
</dbReference>
<evidence type="ECO:0000256" key="9">
    <source>
        <dbReference type="SAM" id="Phobius"/>
    </source>
</evidence>
<dbReference type="SUPFAM" id="SSF55874">
    <property type="entry name" value="ATPase domain of HSP90 chaperone/DNA topoisomerase II/histidine kinase"/>
    <property type="match status" value="1"/>
</dbReference>
<feature type="transmembrane region" description="Helical" evidence="9">
    <location>
        <begin position="138"/>
        <end position="158"/>
    </location>
</feature>
<dbReference type="GO" id="GO:0000155">
    <property type="term" value="F:phosphorelay sensor kinase activity"/>
    <property type="evidence" value="ECO:0007669"/>
    <property type="project" value="InterPro"/>
</dbReference>
<evidence type="ECO:0000256" key="3">
    <source>
        <dbReference type="ARBA" id="ARBA00022553"/>
    </source>
</evidence>
<keyword evidence="4" id="KW-0808">Transferase</keyword>
<keyword evidence="9" id="KW-0472">Membrane</keyword>
<evidence type="ECO:0000259" key="10">
    <source>
        <dbReference type="Pfam" id="PF07730"/>
    </source>
</evidence>
<keyword evidence="6" id="KW-0418">Kinase</keyword>
<feature type="transmembrane region" description="Helical" evidence="9">
    <location>
        <begin position="81"/>
        <end position="99"/>
    </location>
</feature>
<keyword evidence="5" id="KW-0547">Nucleotide-binding</keyword>
<evidence type="ECO:0000313" key="12">
    <source>
        <dbReference type="Proteomes" id="UP000654257"/>
    </source>
</evidence>
<keyword evidence="8" id="KW-0902">Two-component regulatory system</keyword>
<dbReference type="EMBL" id="BMCU01000001">
    <property type="protein sequence ID" value="GGF99159.1"/>
    <property type="molecule type" value="Genomic_DNA"/>
</dbReference>
<evidence type="ECO:0000256" key="5">
    <source>
        <dbReference type="ARBA" id="ARBA00022741"/>
    </source>
</evidence>
<gene>
    <name evidence="11" type="ORF">GCM10007304_11280</name>
</gene>
<name>A0A917CWH1_9NOCA</name>
<dbReference type="InterPro" id="IPR011712">
    <property type="entry name" value="Sig_transdc_His_kin_sub3_dim/P"/>
</dbReference>
<accession>A0A917CWH1</accession>
<dbReference type="EC" id="2.7.13.3" evidence="2"/>
<keyword evidence="12" id="KW-1185">Reference proteome</keyword>
<feature type="domain" description="Signal transduction histidine kinase subgroup 3 dimerisation and phosphoacceptor" evidence="10">
    <location>
        <begin position="241"/>
        <end position="306"/>
    </location>
</feature>
<evidence type="ECO:0000256" key="2">
    <source>
        <dbReference type="ARBA" id="ARBA00012438"/>
    </source>
</evidence>
<organism evidence="11 12">
    <name type="scientific">Rhodococcoides trifolii</name>
    <dbReference type="NCBI Taxonomy" id="908250"/>
    <lineage>
        <taxon>Bacteria</taxon>
        <taxon>Bacillati</taxon>
        <taxon>Actinomycetota</taxon>
        <taxon>Actinomycetes</taxon>
        <taxon>Mycobacteriales</taxon>
        <taxon>Nocardiaceae</taxon>
        <taxon>Rhodococcoides</taxon>
    </lineage>
</organism>
<dbReference type="Pfam" id="PF07730">
    <property type="entry name" value="HisKA_3"/>
    <property type="match status" value="1"/>
</dbReference>
<comment type="caution">
    <text evidence="11">The sequence shown here is derived from an EMBL/GenBank/DDBJ whole genome shotgun (WGS) entry which is preliminary data.</text>
</comment>
<evidence type="ECO:0000313" key="11">
    <source>
        <dbReference type="EMBL" id="GGF99159.1"/>
    </source>
</evidence>